<organism evidence="2 3">
    <name type="scientific">Thermofilum pendens (strain DSM 2475 / Hrk 5)</name>
    <dbReference type="NCBI Taxonomy" id="368408"/>
    <lineage>
        <taxon>Archaea</taxon>
        <taxon>Thermoproteota</taxon>
        <taxon>Thermoprotei</taxon>
        <taxon>Thermofilales</taxon>
        <taxon>Thermofilaceae</taxon>
        <taxon>Thermofilum</taxon>
    </lineage>
</organism>
<dbReference type="PIRSF" id="PIRSF004681">
    <property type="entry name" value="UCP004681"/>
    <property type="match status" value="1"/>
</dbReference>
<dbReference type="GeneID" id="4601223"/>
<dbReference type="NCBIfam" id="TIGR00149">
    <property type="entry name" value="TIGR00149_YjbQ"/>
    <property type="match status" value="1"/>
</dbReference>
<dbReference type="eggNOG" id="arCOG04214">
    <property type="taxonomic scope" value="Archaea"/>
</dbReference>
<keyword evidence="3" id="KW-1185">Reference proteome</keyword>
<name>A1RXS8_THEPD</name>
<evidence type="ECO:0000256" key="1">
    <source>
        <dbReference type="ARBA" id="ARBA00005534"/>
    </source>
</evidence>
<dbReference type="InterPro" id="IPR001602">
    <property type="entry name" value="UPF0047_YjbQ-like"/>
</dbReference>
<dbReference type="EnsemblBacteria" id="ABL78008">
    <property type="protein sequence ID" value="ABL78008"/>
    <property type="gene ID" value="Tpen_0603"/>
</dbReference>
<gene>
    <name evidence="2" type="ordered locus">Tpen_0603</name>
</gene>
<proteinExistence type="inferred from homology"/>
<dbReference type="PANTHER" id="PTHR30615:SF8">
    <property type="entry name" value="UPF0047 PROTEIN C4A8.02C"/>
    <property type="match status" value="1"/>
</dbReference>
<evidence type="ECO:0008006" key="4">
    <source>
        <dbReference type="Google" id="ProtNLM"/>
    </source>
</evidence>
<dbReference type="EMBL" id="CP000505">
    <property type="protein sequence ID" value="ABL78008.1"/>
    <property type="molecule type" value="Genomic_DNA"/>
</dbReference>
<reference evidence="3" key="1">
    <citation type="journal article" date="2008" name="J. Bacteriol.">
        <title>Genome sequence of Thermofilum pendens reveals an exceptional loss of biosynthetic pathways without genome reduction.</title>
        <authorList>
            <person name="Anderson I."/>
            <person name="Rodriguez J."/>
            <person name="Susanti D."/>
            <person name="Porat I."/>
            <person name="Reich C."/>
            <person name="Ulrich L.E."/>
            <person name="Elkins J.G."/>
            <person name="Mavromatis K."/>
            <person name="Lykidis A."/>
            <person name="Kim E."/>
            <person name="Thompson L.S."/>
            <person name="Nolan M."/>
            <person name="Land M."/>
            <person name="Copeland A."/>
            <person name="Lapidus A."/>
            <person name="Lucas S."/>
            <person name="Detter C."/>
            <person name="Zhulin I.B."/>
            <person name="Olsen G.J."/>
            <person name="Whitman W."/>
            <person name="Mukhopadhyay B."/>
            <person name="Bristow J."/>
            <person name="Kyrpides N."/>
        </authorList>
    </citation>
    <scope>NUCLEOTIDE SEQUENCE [LARGE SCALE GENOMIC DNA]</scope>
    <source>
        <strain evidence="3">DSM 2475 / Hrk 5</strain>
    </source>
</reference>
<dbReference type="RefSeq" id="WP_011752273.1">
    <property type="nucleotide sequence ID" value="NC_008698.1"/>
</dbReference>
<accession>A1RXS8</accession>
<dbReference type="KEGG" id="tpe:Tpen_0603"/>
<evidence type="ECO:0000313" key="2">
    <source>
        <dbReference type="EMBL" id="ABL78008.1"/>
    </source>
</evidence>
<protein>
    <recommendedName>
        <fullName evidence="4">YjbQ family protein</fullName>
    </recommendedName>
</protein>
<comment type="similarity">
    <text evidence="1">Belongs to the UPF0047 family.</text>
</comment>
<dbReference type="InterPro" id="IPR035917">
    <property type="entry name" value="YjbQ-like_sf"/>
</dbReference>
<dbReference type="HOGENOM" id="CLU_096980_1_2_2"/>
<dbReference type="PANTHER" id="PTHR30615">
    <property type="entry name" value="UNCHARACTERIZED PROTEIN YJBQ-RELATED"/>
    <property type="match status" value="1"/>
</dbReference>
<sequence>MGNFKVVVREISLSTRRKLELIDITAQVERVAAESGIRNGVCLVFAPHATAAIIANEHEEGLLKDIEGKISELFPVDQPYLHNRIDDNAHAHIASSFIGASLVLPVVNGRLLRGTWQNIFLVELDGPRSSRKVVVEVMGESSD</sequence>
<dbReference type="STRING" id="368408.Tpen_0603"/>
<dbReference type="PROSITE" id="PS01314">
    <property type="entry name" value="UPF0047"/>
    <property type="match status" value="1"/>
</dbReference>
<evidence type="ECO:0000313" key="3">
    <source>
        <dbReference type="Proteomes" id="UP000000641"/>
    </source>
</evidence>
<dbReference type="SUPFAM" id="SSF111038">
    <property type="entry name" value="YjbQ-like"/>
    <property type="match status" value="1"/>
</dbReference>
<dbReference type="Proteomes" id="UP000000641">
    <property type="component" value="Chromosome"/>
</dbReference>
<dbReference type="Pfam" id="PF01894">
    <property type="entry name" value="YjbQ"/>
    <property type="match status" value="1"/>
</dbReference>
<dbReference type="Gene3D" id="2.60.120.460">
    <property type="entry name" value="YjbQ-like"/>
    <property type="match status" value="1"/>
</dbReference>
<dbReference type="AlphaFoldDB" id="A1RXS8"/>